<dbReference type="RefSeq" id="XP_030750336.1">
    <property type="nucleotide sequence ID" value="XM_030894476.1"/>
</dbReference>
<dbReference type="NCBIfam" id="TIGR01549">
    <property type="entry name" value="HAD-SF-IA-v1"/>
    <property type="match status" value="1"/>
</dbReference>
<dbReference type="SFLD" id="SFLDG01129">
    <property type="entry name" value="C1.5:_HAD__Beta-PGM__Phosphata"/>
    <property type="match status" value="1"/>
</dbReference>
<evidence type="ECO:0000313" key="2">
    <source>
        <dbReference type="RefSeq" id="XP_030750336.1"/>
    </source>
</evidence>
<dbReference type="AlphaFoldDB" id="A0A6J2XGS9"/>
<dbReference type="KEGG" id="soy:115878108"/>
<dbReference type="GO" id="GO:0016791">
    <property type="term" value="F:phosphatase activity"/>
    <property type="evidence" value="ECO:0007669"/>
    <property type="project" value="TreeGrafter"/>
</dbReference>
<dbReference type="PANTHER" id="PTHR18901:SF38">
    <property type="entry name" value="PSEUDOURIDINE-5'-PHOSPHATASE"/>
    <property type="match status" value="1"/>
</dbReference>
<dbReference type="GeneID" id="115878108"/>
<dbReference type="NCBIfam" id="TIGR01509">
    <property type="entry name" value="HAD-SF-IA-v3"/>
    <property type="match status" value="1"/>
</dbReference>
<dbReference type="Gene3D" id="3.40.50.1000">
    <property type="entry name" value="HAD superfamily/HAD-like"/>
    <property type="match status" value="1"/>
</dbReference>
<gene>
    <name evidence="2" type="primary">LOC115878108</name>
</gene>
<organism evidence="1 2">
    <name type="scientific">Sitophilus oryzae</name>
    <name type="common">Rice weevil</name>
    <name type="synonym">Curculio oryzae</name>
    <dbReference type="NCBI Taxonomy" id="7048"/>
    <lineage>
        <taxon>Eukaryota</taxon>
        <taxon>Metazoa</taxon>
        <taxon>Ecdysozoa</taxon>
        <taxon>Arthropoda</taxon>
        <taxon>Hexapoda</taxon>
        <taxon>Insecta</taxon>
        <taxon>Pterygota</taxon>
        <taxon>Neoptera</taxon>
        <taxon>Endopterygota</taxon>
        <taxon>Coleoptera</taxon>
        <taxon>Polyphaga</taxon>
        <taxon>Cucujiformia</taxon>
        <taxon>Curculionidae</taxon>
        <taxon>Dryophthorinae</taxon>
        <taxon>Sitophilus</taxon>
    </lineage>
</organism>
<dbReference type="OrthoDB" id="40579at2759"/>
<name>A0A6J2XGS9_SITOR</name>
<dbReference type="Proteomes" id="UP000504635">
    <property type="component" value="Unplaced"/>
</dbReference>
<reference evidence="2" key="1">
    <citation type="submission" date="2025-08" db="UniProtKB">
        <authorList>
            <consortium name="RefSeq"/>
        </authorList>
    </citation>
    <scope>IDENTIFICATION</scope>
    <source>
        <tissue evidence="2">Gonads</tissue>
    </source>
</reference>
<dbReference type="InterPro" id="IPR036412">
    <property type="entry name" value="HAD-like_sf"/>
</dbReference>
<dbReference type="Pfam" id="PF00702">
    <property type="entry name" value="Hydrolase"/>
    <property type="match status" value="1"/>
</dbReference>
<dbReference type="SUPFAM" id="SSF56784">
    <property type="entry name" value="HAD-like"/>
    <property type="match status" value="2"/>
</dbReference>
<dbReference type="InterPro" id="IPR023214">
    <property type="entry name" value="HAD_sf"/>
</dbReference>
<sequence length="318" mass="35690">MNKNVCNYCHNSAYKKVTHVIFDLDGTLIDTVGIYEEALKKIVEEFGKKYSPELYEAVHGRISEEVAKTVIEILNLNASVQEITHLYKEYSAEKLTVMTCPLLPDTEGVYSGVLKRIVEDLGQKYYHELALTVCGKTTEDLAKTIVEKLNLNISVEEFAKLFTKYSDEKLAGPPFMPGAERIVRHLHEKTIPIAIATSSSQRSFDMKTQPHKELFDLFHHVVCGGSDPEVKNGKPAPDIFLICASRFDDKPEPKNCLVFEDSVNGMKAGIAAGMQVVMIPDENVSQEMWKMATLRLDNLNQIHPQLFGLPPFPEASNK</sequence>
<dbReference type="PANTHER" id="PTHR18901">
    <property type="entry name" value="2-DEOXYGLUCOSE-6-PHOSPHATE PHOSPHATASE 2"/>
    <property type="match status" value="1"/>
</dbReference>
<dbReference type="FunFam" id="3.40.50.1000:FF:000055">
    <property type="entry name" value="Haloacid dehalogenase-like hydrolase family protein"/>
    <property type="match status" value="1"/>
</dbReference>
<dbReference type="SFLD" id="SFLDS00003">
    <property type="entry name" value="Haloacid_Dehalogenase"/>
    <property type="match status" value="1"/>
</dbReference>
<dbReference type="InterPro" id="IPR006439">
    <property type="entry name" value="HAD-SF_hydro_IA"/>
</dbReference>
<protein>
    <submittedName>
        <fullName evidence="2">Probable pseudouridine-5'-phosphatase isoform X1</fullName>
    </submittedName>
</protein>
<accession>A0A6J2XGS9</accession>
<dbReference type="Gene3D" id="1.10.150.240">
    <property type="entry name" value="Putative phosphatase, domain 2"/>
    <property type="match status" value="2"/>
</dbReference>
<evidence type="ECO:0000313" key="1">
    <source>
        <dbReference type="Proteomes" id="UP000504635"/>
    </source>
</evidence>
<proteinExistence type="predicted"/>
<dbReference type="InParanoid" id="A0A6J2XGS9"/>
<dbReference type="InterPro" id="IPR023198">
    <property type="entry name" value="PGP-like_dom2"/>
</dbReference>
<keyword evidence="1" id="KW-1185">Reference proteome</keyword>